<dbReference type="eggNOG" id="COG0392">
    <property type="taxonomic scope" value="Bacteria"/>
</dbReference>
<dbReference type="HOGENOM" id="CLU_048072_0_0_10"/>
<dbReference type="PANTHER" id="PTHR39087">
    <property type="entry name" value="UPF0104 MEMBRANE PROTEIN MJ1595"/>
    <property type="match status" value="1"/>
</dbReference>
<name>E4RTN7_LEAB4</name>
<proteinExistence type="predicted"/>
<dbReference type="AlphaFoldDB" id="E4RTN7"/>
<feature type="transmembrane region" description="Helical" evidence="6">
    <location>
        <begin position="77"/>
        <end position="95"/>
    </location>
</feature>
<dbReference type="PANTHER" id="PTHR39087:SF2">
    <property type="entry name" value="UPF0104 MEMBRANE PROTEIN MJ1595"/>
    <property type="match status" value="1"/>
</dbReference>
<feature type="transmembrane region" description="Helical" evidence="6">
    <location>
        <begin position="40"/>
        <end position="56"/>
    </location>
</feature>
<evidence type="ECO:0000313" key="7">
    <source>
        <dbReference type="EMBL" id="ADQ16894.1"/>
    </source>
</evidence>
<dbReference type="InterPro" id="IPR022791">
    <property type="entry name" value="L-PG_synthase/AglD"/>
</dbReference>
<reference evidence="7 8" key="2">
    <citation type="journal article" date="2011" name="Stand. Genomic Sci.">
        <title>Complete genome sequence of Leadbetterella byssophila type strain (4M15).</title>
        <authorList>
            <person name="Abt B."/>
            <person name="Teshima H."/>
            <person name="Lucas S."/>
            <person name="Lapidus A."/>
            <person name="Del Rio T.G."/>
            <person name="Nolan M."/>
            <person name="Tice H."/>
            <person name="Cheng J.F."/>
            <person name="Pitluck S."/>
            <person name="Liolios K."/>
            <person name="Pagani I."/>
            <person name="Ivanova N."/>
            <person name="Mavromatis K."/>
            <person name="Pati A."/>
            <person name="Tapia R."/>
            <person name="Han C."/>
            <person name="Goodwin L."/>
            <person name="Chen A."/>
            <person name="Palaniappan K."/>
            <person name="Land M."/>
            <person name="Hauser L."/>
            <person name="Chang Y.J."/>
            <person name="Jeffries C.D."/>
            <person name="Rohde M."/>
            <person name="Goker M."/>
            <person name="Tindall B.J."/>
            <person name="Detter J.C."/>
            <person name="Woyke T."/>
            <person name="Bristow J."/>
            <person name="Eisen J.A."/>
            <person name="Markowitz V."/>
            <person name="Hugenholtz P."/>
            <person name="Klenk H.P."/>
            <person name="Kyrpides N.C."/>
        </authorList>
    </citation>
    <scope>NUCLEOTIDE SEQUENCE [LARGE SCALE GENOMIC DNA]</scope>
    <source>
        <strain evidence="8">DSM 17132 / JCM 16389 / KACC 11308 / NBRC 106382 / 4M15</strain>
    </source>
</reference>
<dbReference type="KEGG" id="lby:Lbys_1174"/>
<comment type="subcellular location">
    <subcellularLocation>
        <location evidence="1">Cell membrane</location>
        <topology evidence="1">Multi-pass membrane protein</topology>
    </subcellularLocation>
</comment>
<dbReference type="STRING" id="649349.Lbys_1174"/>
<dbReference type="GO" id="GO:0005886">
    <property type="term" value="C:plasma membrane"/>
    <property type="evidence" value="ECO:0007669"/>
    <property type="project" value="UniProtKB-SubCell"/>
</dbReference>
<gene>
    <name evidence="7" type="ordered locus">Lbys_1174</name>
</gene>
<keyword evidence="3 6" id="KW-0812">Transmembrane</keyword>
<organism evidence="7 8">
    <name type="scientific">Leadbetterella byssophila (strain DSM 17132 / JCM 16389 / KACC 11308 / NBRC 106382 / 4M15)</name>
    <dbReference type="NCBI Taxonomy" id="649349"/>
    <lineage>
        <taxon>Bacteria</taxon>
        <taxon>Pseudomonadati</taxon>
        <taxon>Bacteroidota</taxon>
        <taxon>Cytophagia</taxon>
        <taxon>Cytophagales</taxon>
        <taxon>Leadbetterellaceae</taxon>
        <taxon>Leadbetterella</taxon>
    </lineage>
</organism>
<dbReference type="Pfam" id="PF03706">
    <property type="entry name" value="LPG_synthase_TM"/>
    <property type="match status" value="1"/>
</dbReference>
<evidence type="ECO:0000256" key="4">
    <source>
        <dbReference type="ARBA" id="ARBA00022989"/>
    </source>
</evidence>
<feature type="transmembrane region" description="Helical" evidence="6">
    <location>
        <begin position="216"/>
        <end position="235"/>
    </location>
</feature>
<dbReference type="RefSeq" id="WP_013407944.1">
    <property type="nucleotide sequence ID" value="NC_014655.1"/>
</dbReference>
<feature type="transmembrane region" description="Helical" evidence="6">
    <location>
        <begin position="289"/>
        <end position="310"/>
    </location>
</feature>
<evidence type="ECO:0000256" key="1">
    <source>
        <dbReference type="ARBA" id="ARBA00004651"/>
    </source>
</evidence>
<feature type="transmembrane region" description="Helical" evidence="6">
    <location>
        <begin position="151"/>
        <end position="175"/>
    </location>
</feature>
<keyword evidence="4 6" id="KW-1133">Transmembrane helix</keyword>
<reference key="1">
    <citation type="submission" date="2010-11" db="EMBL/GenBank/DDBJ databases">
        <title>The complete genome of Leadbetterella byssophila DSM 17132.</title>
        <authorList>
            <consortium name="US DOE Joint Genome Institute (JGI-PGF)"/>
            <person name="Lucas S."/>
            <person name="Copeland A."/>
            <person name="Lapidus A."/>
            <person name="Glavina del Rio T."/>
            <person name="Dalin E."/>
            <person name="Tice H."/>
            <person name="Bruce D."/>
            <person name="Goodwin L."/>
            <person name="Pitluck S."/>
            <person name="Kyrpides N."/>
            <person name="Mavromatis K."/>
            <person name="Ivanova N."/>
            <person name="Teshima H."/>
            <person name="Brettin T."/>
            <person name="Detter J.C."/>
            <person name="Han C."/>
            <person name="Tapia R."/>
            <person name="Land M."/>
            <person name="Hauser L."/>
            <person name="Markowitz V."/>
            <person name="Cheng J.-F."/>
            <person name="Hugenholtz P."/>
            <person name="Woyke T."/>
            <person name="Wu D."/>
            <person name="Tindall B."/>
            <person name="Pomrenke H.G."/>
            <person name="Brambilla E."/>
            <person name="Klenk H.-P."/>
            <person name="Eisen J.A."/>
        </authorList>
    </citation>
    <scope>NUCLEOTIDE SEQUENCE [LARGE SCALE GENOMIC DNA]</scope>
    <source>
        <strain>DSM 17132</strain>
    </source>
</reference>
<feature type="transmembrane region" description="Helical" evidence="6">
    <location>
        <begin position="115"/>
        <end position="139"/>
    </location>
</feature>
<evidence type="ECO:0000256" key="6">
    <source>
        <dbReference type="SAM" id="Phobius"/>
    </source>
</evidence>
<sequence>MIKKWISYLVPLVLGLALLNWVFNEIDLSKTLEDFKSAKLSWVILGAFLALISHILRAARWGLMLESMGYKPSVYKTTLAVLIGYLTNLVFPRAGEVARAVSLQKTTDIPFDKSFGAVIAERVTDVLVLLVLVGVNLLLEFDRIYGLFVELAPDVRIIGAVIGMGVVGLLLLFFFRYKIKSTKIYQKFGGIFKGLKEGIMSVVHLNNPWKFVGQSFLIWVLYYFSSMVLCKAIFIGADLSSLAILTILVMGTIGMAIPTVGGIGSYHLLVGKIVTLYGLSQQDGVSLATFLHSLNGILFVLLFGFVALVLNTFTGQKR</sequence>
<dbReference type="Proteomes" id="UP000007435">
    <property type="component" value="Chromosome"/>
</dbReference>
<dbReference type="EMBL" id="CP002305">
    <property type="protein sequence ID" value="ADQ16894.1"/>
    <property type="molecule type" value="Genomic_DNA"/>
</dbReference>
<evidence type="ECO:0000256" key="2">
    <source>
        <dbReference type="ARBA" id="ARBA00022475"/>
    </source>
</evidence>
<keyword evidence="2" id="KW-1003">Cell membrane</keyword>
<keyword evidence="8" id="KW-1185">Reference proteome</keyword>
<feature type="transmembrane region" description="Helical" evidence="6">
    <location>
        <begin position="242"/>
        <end position="269"/>
    </location>
</feature>
<evidence type="ECO:0000256" key="5">
    <source>
        <dbReference type="ARBA" id="ARBA00023136"/>
    </source>
</evidence>
<evidence type="ECO:0000313" key="8">
    <source>
        <dbReference type="Proteomes" id="UP000007435"/>
    </source>
</evidence>
<evidence type="ECO:0000256" key="3">
    <source>
        <dbReference type="ARBA" id="ARBA00022692"/>
    </source>
</evidence>
<protein>
    <submittedName>
        <fullName evidence="7">Integral membrane protein</fullName>
    </submittedName>
</protein>
<keyword evidence="5 6" id="KW-0472">Membrane</keyword>
<accession>E4RTN7</accession>
<dbReference type="NCBIfam" id="TIGR00374">
    <property type="entry name" value="flippase-like domain"/>
    <property type="match status" value="1"/>
</dbReference>